<proteinExistence type="predicted"/>
<keyword evidence="1" id="KW-1133">Transmembrane helix</keyword>
<dbReference type="Proteomes" id="UP000240509">
    <property type="component" value="Unassembled WGS sequence"/>
</dbReference>
<keyword evidence="3" id="KW-1185">Reference proteome</keyword>
<dbReference type="RefSeq" id="WP_107583572.1">
    <property type="nucleotide sequence ID" value="NZ_PZJJ01000003.1"/>
</dbReference>
<feature type="transmembrane region" description="Helical" evidence="1">
    <location>
        <begin position="12"/>
        <end position="32"/>
    </location>
</feature>
<dbReference type="SUPFAM" id="SSF53955">
    <property type="entry name" value="Lysozyme-like"/>
    <property type="match status" value="1"/>
</dbReference>
<name>A0A2T4U9A7_9BACI</name>
<evidence type="ECO:0008006" key="4">
    <source>
        <dbReference type="Google" id="ProtNLM"/>
    </source>
</evidence>
<dbReference type="CDD" id="cd13399">
    <property type="entry name" value="Slt35-like"/>
    <property type="match status" value="1"/>
</dbReference>
<sequence length="223" mass="24571">MKKKTNTASRAAVLISTTVLLLLGLYLLISYYSEGSFTGEDSSISSSREVGEDEIPSRFIPVYQEAAAEYDVPWKLLAAVHRVETVFSTMDTLVSPVGAEGHLQFMPCTWTGWNHPSCEGQGEGEISEEEKTDPEAIAEYGGYGVDGSGSGEADPYDIEDAVYSAAHYLARSGASEGRIEDAVYAYNRADWYVEDVLSYMYRYEEGYEEVELDTTAVDHISSE</sequence>
<accession>A0A2T4U9A7</accession>
<keyword evidence="1" id="KW-0472">Membrane</keyword>
<dbReference type="AlphaFoldDB" id="A0A2T4U9A7"/>
<dbReference type="InterPro" id="IPR023346">
    <property type="entry name" value="Lysozyme-like_dom_sf"/>
</dbReference>
<organism evidence="2 3">
    <name type="scientific">Alkalicoccus saliphilus</name>
    <dbReference type="NCBI Taxonomy" id="200989"/>
    <lineage>
        <taxon>Bacteria</taxon>
        <taxon>Bacillati</taxon>
        <taxon>Bacillota</taxon>
        <taxon>Bacilli</taxon>
        <taxon>Bacillales</taxon>
        <taxon>Bacillaceae</taxon>
        <taxon>Alkalicoccus</taxon>
    </lineage>
</organism>
<evidence type="ECO:0000313" key="2">
    <source>
        <dbReference type="EMBL" id="PTL39984.1"/>
    </source>
</evidence>
<dbReference type="Gene3D" id="1.10.530.10">
    <property type="match status" value="1"/>
</dbReference>
<gene>
    <name evidence="2" type="ORF">C6Y45_03155</name>
</gene>
<evidence type="ECO:0000313" key="3">
    <source>
        <dbReference type="Proteomes" id="UP000240509"/>
    </source>
</evidence>
<evidence type="ECO:0000256" key="1">
    <source>
        <dbReference type="SAM" id="Phobius"/>
    </source>
</evidence>
<dbReference type="EMBL" id="PZJJ01000003">
    <property type="protein sequence ID" value="PTL39984.1"/>
    <property type="molecule type" value="Genomic_DNA"/>
</dbReference>
<reference evidence="2 3" key="1">
    <citation type="submission" date="2018-03" db="EMBL/GenBank/DDBJ databases">
        <title>Alkalicoccus saliphilus sp. nov., isolated from a mineral pool.</title>
        <authorList>
            <person name="Zhao B."/>
        </authorList>
    </citation>
    <scope>NUCLEOTIDE SEQUENCE [LARGE SCALE GENOMIC DNA]</scope>
    <source>
        <strain evidence="2 3">6AG</strain>
    </source>
</reference>
<dbReference type="OrthoDB" id="9809488at2"/>
<comment type="caution">
    <text evidence="2">The sequence shown here is derived from an EMBL/GenBank/DDBJ whole genome shotgun (WGS) entry which is preliminary data.</text>
</comment>
<protein>
    <recommendedName>
        <fullName evidence="4">Transglycosylase SLT domain-containing protein</fullName>
    </recommendedName>
</protein>
<keyword evidence="1" id="KW-0812">Transmembrane</keyword>